<gene>
    <name evidence="4" type="ORF">Q4Q40_02900</name>
</gene>
<sequence>MLLILLKSSVCLAVFILFYKLCLEQTSAHIFKRYYLISTILISIGIPFITFTNYIEIQPIRVDTPVLLNYTNILNYEIEDTKASYDYLIFVLWFIYSLGVILFSFRFFKNLYLLIKKIKHNPKYKHKNFVNVLLQDLVIPHTFFNYIFINKTNFEQNAIPAEILLHEQTHAKQKHTLDVLFIEIIQIAFWFNPLLYLIKKDIKLNHEFLADQTVLKSGLDASNYQNILLAFSSNAKQYNLANAINYSLIKKRFTVMKTQTSKTVLSLRIFIILPLLAILIYSFSEKVTVEKLQTIEEISLQDKQSTEGATKSMIKEYNDYITEYESTKRVYHDKLKRAAAIYDLMTDAQRGTVKKYPEKFLSTHNPSKIKLKHPTQSELDSWKNSTELTITLDASRIKNTELSNYSPSDIVFFRLTFDGFPKNKNEKFTPNSCRLYTNEGFKHIILKHNFNDYHRLIIKYVNEIEGFLNSSHSNNSELRILKTQLDNLYANFSDKEIKEFNPPKALPLPTKDKANTPKDKKVSKKLEEYNTLAKKFNNPNPKGQRYSRPEIDLLYSLYKQLNTDEKANSEIFPNLPYPIQKSYKERMLKNKIKPDTSLKKQTIR</sequence>
<dbReference type="PANTHER" id="PTHR34978">
    <property type="entry name" value="POSSIBLE SENSOR-TRANSDUCER PROTEIN BLAR"/>
    <property type="match status" value="1"/>
</dbReference>
<evidence type="ECO:0000256" key="1">
    <source>
        <dbReference type="SAM" id="MobiDB-lite"/>
    </source>
</evidence>
<dbReference type="CDD" id="cd07341">
    <property type="entry name" value="M56_BlaR1_MecR1_like"/>
    <property type="match status" value="1"/>
</dbReference>
<evidence type="ECO:0000313" key="4">
    <source>
        <dbReference type="EMBL" id="MDO5973120.1"/>
    </source>
</evidence>
<reference evidence="4" key="1">
    <citation type="submission" date="2023-07" db="EMBL/GenBank/DDBJ databases">
        <title>Two novel species in the genus Flavivirga.</title>
        <authorList>
            <person name="Kwon K."/>
        </authorList>
    </citation>
    <scope>NUCLEOTIDE SEQUENCE</scope>
    <source>
        <strain evidence="4">KACC 14158</strain>
    </source>
</reference>
<keyword evidence="2" id="KW-0472">Membrane</keyword>
<accession>A0ABT8WJ40</accession>
<dbReference type="InterPro" id="IPR008756">
    <property type="entry name" value="Peptidase_M56"/>
</dbReference>
<dbReference type="Pfam" id="PF05569">
    <property type="entry name" value="Peptidase_M56"/>
    <property type="match status" value="1"/>
</dbReference>
<feature type="domain" description="Peptidase M56" evidence="3">
    <location>
        <begin position="162"/>
        <end position="252"/>
    </location>
</feature>
<feature type="transmembrane region" description="Helical" evidence="2">
    <location>
        <begin position="179"/>
        <end position="198"/>
    </location>
</feature>
<dbReference type="PANTHER" id="PTHR34978:SF3">
    <property type="entry name" value="SLR0241 PROTEIN"/>
    <property type="match status" value="1"/>
</dbReference>
<keyword evidence="5" id="KW-1185">Reference proteome</keyword>
<feature type="transmembrane region" description="Helical" evidence="2">
    <location>
        <begin position="6"/>
        <end position="22"/>
    </location>
</feature>
<organism evidence="4 5">
    <name type="scientific">Flavivirga jejuensis</name>
    <dbReference type="NCBI Taxonomy" id="870487"/>
    <lineage>
        <taxon>Bacteria</taxon>
        <taxon>Pseudomonadati</taxon>
        <taxon>Bacteroidota</taxon>
        <taxon>Flavobacteriia</taxon>
        <taxon>Flavobacteriales</taxon>
        <taxon>Flavobacteriaceae</taxon>
        <taxon>Flavivirga</taxon>
    </lineage>
</organism>
<keyword evidence="2" id="KW-1133">Transmembrane helix</keyword>
<proteinExistence type="predicted"/>
<feature type="region of interest" description="Disordered" evidence="1">
    <location>
        <begin position="500"/>
        <end position="521"/>
    </location>
</feature>
<dbReference type="Proteomes" id="UP001176806">
    <property type="component" value="Unassembled WGS sequence"/>
</dbReference>
<dbReference type="InterPro" id="IPR052173">
    <property type="entry name" value="Beta-lactam_resp_regulator"/>
</dbReference>
<name>A0ABT8WJ40_9FLAO</name>
<evidence type="ECO:0000259" key="3">
    <source>
        <dbReference type="Pfam" id="PF05569"/>
    </source>
</evidence>
<feature type="transmembrane region" description="Helical" evidence="2">
    <location>
        <begin position="129"/>
        <end position="149"/>
    </location>
</feature>
<feature type="transmembrane region" description="Helical" evidence="2">
    <location>
        <begin position="34"/>
        <end position="55"/>
    </location>
</feature>
<dbReference type="EMBL" id="JAUOEL010000001">
    <property type="protein sequence ID" value="MDO5973120.1"/>
    <property type="molecule type" value="Genomic_DNA"/>
</dbReference>
<feature type="transmembrane region" description="Helical" evidence="2">
    <location>
        <begin position="87"/>
        <end position="108"/>
    </location>
</feature>
<feature type="transmembrane region" description="Helical" evidence="2">
    <location>
        <begin position="265"/>
        <end position="283"/>
    </location>
</feature>
<protein>
    <submittedName>
        <fullName evidence="4">M56 family metallopeptidase</fullName>
    </submittedName>
</protein>
<keyword evidence="2" id="KW-0812">Transmembrane</keyword>
<evidence type="ECO:0000313" key="5">
    <source>
        <dbReference type="Proteomes" id="UP001176806"/>
    </source>
</evidence>
<comment type="caution">
    <text evidence="4">The sequence shown here is derived from an EMBL/GenBank/DDBJ whole genome shotgun (WGS) entry which is preliminary data.</text>
</comment>
<dbReference type="RefSeq" id="WP_303300184.1">
    <property type="nucleotide sequence ID" value="NZ_BAABDA010000042.1"/>
</dbReference>
<evidence type="ECO:0000256" key="2">
    <source>
        <dbReference type="SAM" id="Phobius"/>
    </source>
</evidence>
<feature type="compositionally biased region" description="Basic and acidic residues" evidence="1">
    <location>
        <begin position="510"/>
        <end position="521"/>
    </location>
</feature>